<evidence type="ECO:0000259" key="9">
    <source>
        <dbReference type="PROSITE" id="PS50893"/>
    </source>
</evidence>
<dbReference type="FunFam" id="3.40.50.300:FF:000218">
    <property type="entry name" value="Multidrug ABC transporter ATP-binding protein"/>
    <property type="match status" value="1"/>
</dbReference>
<keyword evidence="6 8" id="KW-1133">Transmembrane helix</keyword>
<evidence type="ECO:0000256" key="8">
    <source>
        <dbReference type="SAM" id="Phobius"/>
    </source>
</evidence>
<evidence type="ECO:0000313" key="12">
    <source>
        <dbReference type="Proteomes" id="UP001305702"/>
    </source>
</evidence>
<dbReference type="SUPFAM" id="SSF52540">
    <property type="entry name" value="P-loop containing nucleoside triphosphate hydrolases"/>
    <property type="match status" value="1"/>
</dbReference>
<gene>
    <name evidence="11" type="ORF">MJA45_18735</name>
</gene>
<dbReference type="SMART" id="SM00382">
    <property type="entry name" value="AAA"/>
    <property type="match status" value="1"/>
</dbReference>
<keyword evidence="5 11" id="KW-0067">ATP-binding</keyword>
<dbReference type="PROSITE" id="PS00211">
    <property type="entry name" value="ABC_TRANSPORTER_1"/>
    <property type="match status" value="1"/>
</dbReference>
<evidence type="ECO:0000256" key="1">
    <source>
        <dbReference type="ARBA" id="ARBA00004651"/>
    </source>
</evidence>
<dbReference type="RefSeq" id="WP_315603426.1">
    <property type="nucleotide sequence ID" value="NZ_CP130318.1"/>
</dbReference>
<evidence type="ECO:0000256" key="6">
    <source>
        <dbReference type="ARBA" id="ARBA00022989"/>
    </source>
</evidence>
<comment type="similarity">
    <text evidence="2">Belongs to the ABC transporter superfamily.</text>
</comment>
<keyword evidence="12" id="KW-1185">Reference proteome</keyword>
<keyword evidence="3 8" id="KW-0812">Transmembrane</keyword>
<keyword evidence="7 8" id="KW-0472">Membrane</keyword>
<dbReference type="InterPro" id="IPR039421">
    <property type="entry name" value="Type_1_exporter"/>
</dbReference>
<dbReference type="PANTHER" id="PTHR43394">
    <property type="entry name" value="ATP-DEPENDENT PERMEASE MDL1, MITOCHONDRIAL"/>
    <property type="match status" value="1"/>
</dbReference>
<dbReference type="GO" id="GO:0016887">
    <property type="term" value="F:ATP hydrolysis activity"/>
    <property type="evidence" value="ECO:0007669"/>
    <property type="project" value="InterPro"/>
</dbReference>
<evidence type="ECO:0000313" key="11">
    <source>
        <dbReference type="EMBL" id="WNQ09653.1"/>
    </source>
</evidence>
<accession>A0AA96LAN6</accession>
<feature type="transmembrane region" description="Helical" evidence="8">
    <location>
        <begin position="258"/>
        <end position="277"/>
    </location>
</feature>
<dbReference type="CDD" id="cd07346">
    <property type="entry name" value="ABC_6TM_exporters"/>
    <property type="match status" value="1"/>
</dbReference>
<dbReference type="InterPro" id="IPR036640">
    <property type="entry name" value="ABC1_TM_sf"/>
</dbReference>
<evidence type="ECO:0000256" key="2">
    <source>
        <dbReference type="ARBA" id="ARBA00005417"/>
    </source>
</evidence>
<reference evidence="11 12" key="1">
    <citation type="submission" date="2022-02" db="EMBL/GenBank/DDBJ databases">
        <title>Paenibacillus sp. MBLB1776 Whole Genome Shotgun Sequencing.</title>
        <authorList>
            <person name="Hwang C.Y."/>
            <person name="Cho E.-S."/>
            <person name="Seo M.-J."/>
        </authorList>
    </citation>
    <scope>NUCLEOTIDE SEQUENCE [LARGE SCALE GENOMIC DNA]</scope>
    <source>
        <strain evidence="11 12">MBLB1776</strain>
    </source>
</reference>
<dbReference type="AlphaFoldDB" id="A0AA96LAN6"/>
<dbReference type="SUPFAM" id="SSF90123">
    <property type="entry name" value="ABC transporter transmembrane region"/>
    <property type="match status" value="1"/>
</dbReference>
<dbReference type="Proteomes" id="UP001305702">
    <property type="component" value="Chromosome"/>
</dbReference>
<dbReference type="GO" id="GO:0005886">
    <property type="term" value="C:plasma membrane"/>
    <property type="evidence" value="ECO:0007669"/>
    <property type="project" value="UniProtKB-SubCell"/>
</dbReference>
<dbReference type="InterPro" id="IPR003439">
    <property type="entry name" value="ABC_transporter-like_ATP-bd"/>
</dbReference>
<evidence type="ECO:0000256" key="5">
    <source>
        <dbReference type="ARBA" id="ARBA00022840"/>
    </source>
</evidence>
<protein>
    <submittedName>
        <fullName evidence="11">ABC transporter ATP-binding protein</fullName>
    </submittedName>
</protein>
<comment type="subcellular location">
    <subcellularLocation>
        <location evidence="1">Cell membrane</location>
        <topology evidence="1">Multi-pass membrane protein</topology>
    </subcellularLocation>
</comment>
<dbReference type="PROSITE" id="PS50929">
    <property type="entry name" value="ABC_TM1F"/>
    <property type="match status" value="1"/>
</dbReference>
<feature type="transmembrane region" description="Helical" evidence="8">
    <location>
        <begin position="28"/>
        <end position="49"/>
    </location>
</feature>
<dbReference type="Gene3D" id="3.40.50.300">
    <property type="entry name" value="P-loop containing nucleotide triphosphate hydrolases"/>
    <property type="match status" value="1"/>
</dbReference>
<dbReference type="GO" id="GO:0015421">
    <property type="term" value="F:ABC-type oligopeptide transporter activity"/>
    <property type="evidence" value="ECO:0007669"/>
    <property type="project" value="TreeGrafter"/>
</dbReference>
<dbReference type="GO" id="GO:0005524">
    <property type="term" value="F:ATP binding"/>
    <property type="evidence" value="ECO:0007669"/>
    <property type="project" value="UniProtKB-KW"/>
</dbReference>
<name>A0AA96LAN6_9BACL</name>
<feature type="transmembrane region" description="Helical" evidence="8">
    <location>
        <begin position="156"/>
        <end position="186"/>
    </location>
</feature>
<dbReference type="Pfam" id="PF00005">
    <property type="entry name" value="ABC_tran"/>
    <property type="match status" value="1"/>
</dbReference>
<feature type="domain" description="ABC transporter" evidence="9">
    <location>
        <begin position="349"/>
        <end position="583"/>
    </location>
</feature>
<dbReference type="InterPro" id="IPR003593">
    <property type="entry name" value="AAA+_ATPase"/>
</dbReference>
<evidence type="ECO:0000259" key="10">
    <source>
        <dbReference type="PROSITE" id="PS50929"/>
    </source>
</evidence>
<evidence type="ECO:0000256" key="3">
    <source>
        <dbReference type="ARBA" id="ARBA00022692"/>
    </source>
</evidence>
<dbReference type="Pfam" id="PF00664">
    <property type="entry name" value="ABC_membrane"/>
    <property type="match status" value="1"/>
</dbReference>
<organism evidence="11 12">
    <name type="scientific">Paenibacillus aurantius</name>
    <dbReference type="NCBI Taxonomy" id="2918900"/>
    <lineage>
        <taxon>Bacteria</taxon>
        <taxon>Bacillati</taxon>
        <taxon>Bacillota</taxon>
        <taxon>Bacilli</taxon>
        <taxon>Bacillales</taxon>
        <taxon>Paenibacillaceae</taxon>
        <taxon>Paenibacillus</taxon>
    </lineage>
</organism>
<dbReference type="InterPro" id="IPR011527">
    <property type="entry name" value="ABC1_TM_dom"/>
</dbReference>
<evidence type="ECO:0000256" key="4">
    <source>
        <dbReference type="ARBA" id="ARBA00022741"/>
    </source>
</evidence>
<feature type="transmembrane region" description="Helical" evidence="8">
    <location>
        <begin position="69"/>
        <end position="89"/>
    </location>
</feature>
<dbReference type="Gene3D" id="1.20.1560.10">
    <property type="entry name" value="ABC transporter type 1, transmembrane domain"/>
    <property type="match status" value="1"/>
</dbReference>
<keyword evidence="4" id="KW-0547">Nucleotide-binding</keyword>
<sequence>MKDIGEDLNSSPSKLLIYSWIISFIKPYWRTLALLVLCGIIVGGIEVVIPKFIQYFIDSILPQNNTGLYIKLLMGLALLIVIMIVFMSVRNMLERQLREKAAKDLQFKVFQHLRFLGYPYFENTSIGENVTLMNTDVTAVQDIYRKFLPGVLWRSLFALVSLGIMFSMNAILTIITLASFILYYFVGPVLEKKVAKVNKVASDTLGVYEKHIYDSVVSVTEVRAFYSQNWILRQYHDKYNNYAKQWLRRSTYIYTSESLRYLSFNIGAVALFSYGIVLVQSGSLMIGEFIAFILYFFSVLGILANVVSDITQQKILMIQGERLYKFCSQNPMIHNIKTPVHVSHIEGQIDFENVSFHYPTKAGILNQLNLRILSGEKVAIVGFSGGGKSSLLKLINRFYDTSSGVIKLDGIPIKNLDIGQLRESIGYVFQENYLFSSSIKENIRFGNPEASDEQVINAAKAAFIHDSILSLPEGYDTFVGDRGNRLSGGQKQRIAIARMLVKDPKIVLLDEATSALDQVTEREVQFALANLLKGRTTIAIAHRLSTIRDYDRILFMDKGSIIEMGTWEELVGKKGAFYRLLKGTELDERNCV</sequence>
<proteinExistence type="inferred from homology"/>
<dbReference type="PANTHER" id="PTHR43394:SF1">
    <property type="entry name" value="ATP-BINDING CASSETTE SUB-FAMILY B MEMBER 10, MITOCHONDRIAL"/>
    <property type="match status" value="1"/>
</dbReference>
<dbReference type="KEGG" id="paun:MJA45_18735"/>
<dbReference type="InterPro" id="IPR027417">
    <property type="entry name" value="P-loop_NTPase"/>
</dbReference>
<dbReference type="EMBL" id="CP130318">
    <property type="protein sequence ID" value="WNQ09653.1"/>
    <property type="molecule type" value="Genomic_DNA"/>
</dbReference>
<feature type="transmembrane region" description="Helical" evidence="8">
    <location>
        <begin position="289"/>
        <end position="307"/>
    </location>
</feature>
<evidence type="ECO:0000256" key="7">
    <source>
        <dbReference type="ARBA" id="ARBA00023136"/>
    </source>
</evidence>
<feature type="domain" description="ABC transmembrane type-1" evidence="10">
    <location>
        <begin position="33"/>
        <end position="312"/>
    </location>
</feature>
<dbReference type="InterPro" id="IPR017871">
    <property type="entry name" value="ABC_transporter-like_CS"/>
</dbReference>
<dbReference type="PROSITE" id="PS50893">
    <property type="entry name" value="ABC_TRANSPORTER_2"/>
    <property type="match status" value="1"/>
</dbReference>